<reference evidence="3" key="1">
    <citation type="submission" date="2023-06" db="EMBL/GenBank/DDBJ databases">
        <authorList>
            <person name="Kurt Z."/>
        </authorList>
    </citation>
    <scope>NUCLEOTIDE SEQUENCE</scope>
</reference>
<feature type="compositionally biased region" description="Polar residues" evidence="1">
    <location>
        <begin position="128"/>
        <end position="138"/>
    </location>
</feature>
<accession>A0AA86UCN9</accession>
<dbReference type="Gene3D" id="1.10.10.60">
    <property type="entry name" value="Homeodomain-like"/>
    <property type="match status" value="1"/>
</dbReference>
<dbReference type="Proteomes" id="UP001642409">
    <property type="component" value="Unassembled WGS sequence"/>
</dbReference>
<evidence type="ECO:0000313" key="4">
    <source>
        <dbReference type="EMBL" id="CAL5985207.1"/>
    </source>
</evidence>
<evidence type="ECO:0000259" key="2">
    <source>
        <dbReference type="SMART" id="SM00717"/>
    </source>
</evidence>
<dbReference type="SMART" id="SM00717">
    <property type="entry name" value="SANT"/>
    <property type="match status" value="1"/>
</dbReference>
<name>A0AA86UCN9_9EUKA</name>
<dbReference type="AlphaFoldDB" id="A0AA86UCN9"/>
<dbReference type="InterPro" id="IPR009057">
    <property type="entry name" value="Homeodomain-like_sf"/>
</dbReference>
<dbReference type="EMBL" id="CATOUU010000834">
    <property type="protein sequence ID" value="CAI9952765.1"/>
    <property type="molecule type" value="Genomic_DNA"/>
</dbReference>
<evidence type="ECO:0000313" key="3">
    <source>
        <dbReference type="EMBL" id="CAI9952765.1"/>
    </source>
</evidence>
<dbReference type="Pfam" id="PF00249">
    <property type="entry name" value="Myb_DNA-binding"/>
    <property type="match status" value="1"/>
</dbReference>
<evidence type="ECO:0000313" key="5">
    <source>
        <dbReference type="Proteomes" id="UP001642409"/>
    </source>
</evidence>
<organism evidence="3">
    <name type="scientific">Hexamita inflata</name>
    <dbReference type="NCBI Taxonomy" id="28002"/>
    <lineage>
        <taxon>Eukaryota</taxon>
        <taxon>Metamonada</taxon>
        <taxon>Diplomonadida</taxon>
        <taxon>Hexamitidae</taxon>
        <taxon>Hexamitinae</taxon>
        <taxon>Hexamita</taxon>
    </lineage>
</organism>
<gene>
    <name evidence="3" type="ORF">HINF_LOCUS40410</name>
    <name evidence="4" type="ORF">HINF_LOCUS8668</name>
</gene>
<feature type="domain" description="Myb-like" evidence="2">
    <location>
        <begin position="10"/>
        <end position="58"/>
    </location>
</feature>
<reference evidence="4 5" key="2">
    <citation type="submission" date="2024-07" db="EMBL/GenBank/DDBJ databases">
        <authorList>
            <person name="Akdeniz Z."/>
        </authorList>
    </citation>
    <scope>NUCLEOTIDE SEQUENCE [LARGE SCALE GENOMIC DNA]</scope>
</reference>
<proteinExistence type="predicted"/>
<sequence length="168" mass="19360">MESMTSSKKSYNRWSKKDQALFVELHKKHEIAFDKYLPFFPGRTETQIKSFYYNIVHLNKVAQKMRQNSSQVYAPIEHTGAICPSKIQVQIRTQPAVQQAFNTCQNSFAQKSSHNSFHEEAIVNQHNSSVKSCNSSRAGESESQKSQPPFSDLVYGNYNVYDFDWSSF</sequence>
<dbReference type="EMBL" id="CAXDID020000018">
    <property type="protein sequence ID" value="CAL5985207.1"/>
    <property type="molecule type" value="Genomic_DNA"/>
</dbReference>
<dbReference type="InterPro" id="IPR001005">
    <property type="entry name" value="SANT/Myb"/>
</dbReference>
<evidence type="ECO:0000256" key="1">
    <source>
        <dbReference type="SAM" id="MobiDB-lite"/>
    </source>
</evidence>
<dbReference type="SUPFAM" id="SSF46689">
    <property type="entry name" value="Homeodomain-like"/>
    <property type="match status" value="1"/>
</dbReference>
<comment type="caution">
    <text evidence="3">The sequence shown here is derived from an EMBL/GenBank/DDBJ whole genome shotgun (WGS) entry which is preliminary data.</text>
</comment>
<dbReference type="CDD" id="cd00167">
    <property type="entry name" value="SANT"/>
    <property type="match status" value="1"/>
</dbReference>
<keyword evidence="5" id="KW-1185">Reference proteome</keyword>
<feature type="region of interest" description="Disordered" evidence="1">
    <location>
        <begin position="128"/>
        <end position="148"/>
    </location>
</feature>
<protein>
    <submittedName>
        <fullName evidence="3">SANT/Myb domain</fullName>
    </submittedName>
    <submittedName>
        <fullName evidence="4">SANT/Myb_domain</fullName>
    </submittedName>
</protein>